<comment type="caution">
    <text evidence="1">The sequence shown here is derived from an EMBL/GenBank/DDBJ whole genome shotgun (WGS) entry which is preliminary data.</text>
</comment>
<feature type="non-terminal residue" evidence="1">
    <location>
        <position position="33"/>
    </location>
</feature>
<gene>
    <name evidence="1" type="ORF">S06H3_32538</name>
</gene>
<accession>X1MFK1</accession>
<reference evidence="1" key="1">
    <citation type="journal article" date="2014" name="Front. Microbiol.">
        <title>High frequency of phylogenetically diverse reductive dehalogenase-homologous genes in deep subseafloor sedimentary metagenomes.</title>
        <authorList>
            <person name="Kawai M."/>
            <person name="Futagami T."/>
            <person name="Toyoda A."/>
            <person name="Takaki Y."/>
            <person name="Nishi S."/>
            <person name="Hori S."/>
            <person name="Arai W."/>
            <person name="Tsubouchi T."/>
            <person name="Morono Y."/>
            <person name="Uchiyama I."/>
            <person name="Ito T."/>
            <person name="Fujiyama A."/>
            <person name="Inagaki F."/>
            <person name="Takami H."/>
        </authorList>
    </citation>
    <scope>NUCLEOTIDE SEQUENCE</scope>
    <source>
        <strain evidence="1">Expedition CK06-06</strain>
    </source>
</reference>
<evidence type="ECO:0000313" key="1">
    <source>
        <dbReference type="EMBL" id="GAI30038.1"/>
    </source>
</evidence>
<sequence length="33" mass="3688">MNEESKEMQLLRSHKAESGLSYTKLGEAIGVNH</sequence>
<name>X1MFK1_9ZZZZ</name>
<protein>
    <submittedName>
        <fullName evidence="1">Uncharacterized protein</fullName>
    </submittedName>
</protein>
<organism evidence="1">
    <name type="scientific">marine sediment metagenome</name>
    <dbReference type="NCBI Taxonomy" id="412755"/>
    <lineage>
        <taxon>unclassified sequences</taxon>
        <taxon>metagenomes</taxon>
        <taxon>ecological metagenomes</taxon>
    </lineage>
</organism>
<dbReference type="EMBL" id="BARV01019355">
    <property type="protein sequence ID" value="GAI30038.1"/>
    <property type="molecule type" value="Genomic_DNA"/>
</dbReference>
<dbReference type="AlphaFoldDB" id="X1MFK1"/>
<proteinExistence type="predicted"/>